<dbReference type="EMBL" id="CAXKWB010016448">
    <property type="protein sequence ID" value="CAL4116130.1"/>
    <property type="molecule type" value="Genomic_DNA"/>
</dbReference>
<evidence type="ECO:0000256" key="2">
    <source>
        <dbReference type="ARBA" id="ARBA00005808"/>
    </source>
</evidence>
<feature type="transmembrane region" description="Helical" evidence="8">
    <location>
        <begin position="141"/>
        <end position="162"/>
    </location>
</feature>
<feature type="transmembrane region" description="Helical" evidence="8">
    <location>
        <begin position="100"/>
        <end position="121"/>
    </location>
</feature>
<evidence type="ECO:0000256" key="5">
    <source>
        <dbReference type="ARBA" id="ARBA00022989"/>
    </source>
</evidence>
<reference evidence="9 10" key="1">
    <citation type="submission" date="2024-05" db="EMBL/GenBank/DDBJ databases">
        <authorList>
            <person name="Wallberg A."/>
        </authorList>
    </citation>
    <scope>NUCLEOTIDE SEQUENCE [LARGE SCALE GENOMIC DNA]</scope>
</reference>
<keyword evidence="3" id="KW-1003">Cell membrane</keyword>
<feature type="compositionally biased region" description="Basic and acidic residues" evidence="7">
    <location>
        <begin position="1"/>
        <end position="23"/>
    </location>
</feature>
<evidence type="ECO:0000256" key="1">
    <source>
        <dbReference type="ARBA" id="ARBA00004424"/>
    </source>
</evidence>
<dbReference type="PANTHER" id="PTHR10010">
    <property type="entry name" value="SOLUTE CARRIER FAMILY 34 SODIUM PHOSPHATE , MEMBER 2-RELATED"/>
    <property type="match status" value="1"/>
</dbReference>
<dbReference type="PANTHER" id="PTHR10010:SF46">
    <property type="entry name" value="SODIUM-DEPENDENT PHOSPHATE TRANSPORT PROTEIN 2B"/>
    <property type="match status" value="1"/>
</dbReference>
<comment type="similarity">
    <text evidence="2">Belongs to the SLC34A transporter family.</text>
</comment>
<evidence type="ECO:0000313" key="10">
    <source>
        <dbReference type="Proteomes" id="UP001497623"/>
    </source>
</evidence>
<dbReference type="InterPro" id="IPR003841">
    <property type="entry name" value="Na/Pi_transpt"/>
</dbReference>
<evidence type="ECO:0000256" key="7">
    <source>
        <dbReference type="SAM" id="MobiDB-lite"/>
    </source>
</evidence>
<feature type="transmembrane region" description="Helical" evidence="8">
    <location>
        <begin position="56"/>
        <end position="80"/>
    </location>
</feature>
<name>A0AAV2R746_MEGNR</name>
<dbReference type="AlphaFoldDB" id="A0AAV2R746"/>
<dbReference type="NCBIfam" id="NF037997">
    <property type="entry name" value="Na_Pi_symport"/>
    <property type="match status" value="1"/>
</dbReference>
<feature type="transmembrane region" description="Helical" evidence="8">
    <location>
        <begin position="504"/>
        <end position="530"/>
    </location>
</feature>
<feature type="transmembrane region" description="Helical" evidence="8">
    <location>
        <begin position="536"/>
        <end position="553"/>
    </location>
</feature>
<dbReference type="GO" id="GO:0005436">
    <property type="term" value="F:sodium:phosphate symporter activity"/>
    <property type="evidence" value="ECO:0007669"/>
    <property type="project" value="InterPro"/>
</dbReference>
<sequence length="596" mass="64616">MEKDKGMDNHGFEDVEIGDDKTKQLSQQDELDDALAKLDTGKPWDEMSTSEKVKTVLLNIGKVCLVLCLLYLFICSLDFLQASFRLISGRSTGDLMSNGLISNPIVGLMIGILITVLVQSSSTSTSIIVSMVSSGLLSVHVAIPMIMGANIGTSVTNTIVSLTQVGDREEFRRAFGGATVHDMFNWLSVFVLLTIEMIFGMLEALTTAIMEPLEDFDGNDGKEIKILKALTEPFTKLVIQLDKNVIIGWGNNNPAYDSVKSMVKTCWEGVEGCTTPVPLTTEYMSTYFTTAFSTDDMSTTSTSAFINDISGPTTTPSSLHPCETEIKCGFLFSMTGMSDTAIGAILLLSSLILLCSCLIGIVKVLNSAMKGSIAIVIKKTINANIPYVPWLTGYLAILIGTIMTFILQSSSVFTSTLTPLIGIGLITVERAYPLTLGSNIGTTTTTLLASLAGDGDSLHDSIQIALVHLFFNIFGILIFFPIPFMRFPIPMAKGLGNITAQYRWFAIVYLIGMFFVMPGLVFLLSLVGAICLKCNISIASSMLVVIYITNLGLKLDGNWAWSFRAVNNDWNSLVSHSPEGHDSIAQGHRCNLKCKG</sequence>
<feature type="transmembrane region" description="Helical" evidence="8">
    <location>
        <begin position="183"/>
        <end position="202"/>
    </location>
</feature>
<feature type="transmembrane region" description="Helical" evidence="8">
    <location>
        <begin position="462"/>
        <end position="484"/>
    </location>
</feature>
<evidence type="ECO:0000256" key="4">
    <source>
        <dbReference type="ARBA" id="ARBA00022692"/>
    </source>
</evidence>
<keyword evidence="6 8" id="KW-0472">Membrane</keyword>
<feature type="region of interest" description="Disordered" evidence="7">
    <location>
        <begin position="1"/>
        <end position="27"/>
    </location>
</feature>
<keyword evidence="4 8" id="KW-0812">Transmembrane</keyword>
<keyword evidence="10" id="KW-1185">Reference proteome</keyword>
<comment type="caution">
    <text evidence="9">The sequence shown here is derived from an EMBL/GenBank/DDBJ whole genome shotgun (WGS) entry which is preliminary data.</text>
</comment>
<dbReference type="GO" id="GO:0016324">
    <property type="term" value="C:apical plasma membrane"/>
    <property type="evidence" value="ECO:0007669"/>
    <property type="project" value="UniProtKB-SubCell"/>
</dbReference>
<feature type="non-terminal residue" evidence="9">
    <location>
        <position position="596"/>
    </location>
</feature>
<organism evidence="9 10">
    <name type="scientific">Meganyctiphanes norvegica</name>
    <name type="common">Northern krill</name>
    <name type="synonym">Thysanopoda norvegica</name>
    <dbReference type="NCBI Taxonomy" id="48144"/>
    <lineage>
        <taxon>Eukaryota</taxon>
        <taxon>Metazoa</taxon>
        <taxon>Ecdysozoa</taxon>
        <taxon>Arthropoda</taxon>
        <taxon>Crustacea</taxon>
        <taxon>Multicrustacea</taxon>
        <taxon>Malacostraca</taxon>
        <taxon>Eumalacostraca</taxon>
        <taxon>Eucarida</taxon>
        <taxon>Euphausiacea</taxon>
        <taxon>Euphausiidae</taxon>
        <taxon>Meganyctiphanes</taxon>
    </lineage>
</organism>
<accession>A0AAV2R746</accession>
<gene>
    <name evidence="9" type="ORF">MNOR_LOCUS20918</name>
</gene>
<dbReference type="Proteomes" id="UP001497623">
    <property type="component" value="Unassembled WGS sequence"/>
</dbReference>
<evidence type="ECO:0000256" key="8">
    <source>
        <dbReference type="SAM" id="Phobius"/>
    </source>
</evidence>
<evidence type="ECO:0000256" key="3">
    <source>
        <dbReference type="ARBA" id="ARBA00022475"/>
    </source>
</evidence>
<feature type="transmembrane region" description="Helical" evidence="8">
    <location>
        <begin position="387"/>
        <end position="407"/>
    </location>
</feature>
<dbReference type="NCBIfam" id="TIGR01013">
    <property type="entry name" value="2a58"/>
    <property type="match status" value="1"/>
</dbReference>
<comment type="subcellular location">
    <subcellularLocation>
        <location evidence="1">Apical cell membrane</location>
        <topology evidence="1">Multi-pass membrane protein</topology>
    </subcellularLocation>
</comment>
<evidence type="ECO:0000256" key="6">
    <source>
        <dbReference type="ARBA" id="ARBA00023136"/>
    </source>
</evidence>
<protein>
    <submittedName>
        <fullName evidence="9">Uncharacterized protein</fullName>
    </submittedName>
</protein>
<proteinExistence type="inferred from homology"/>
<evidence type="ECO:0000313" key="9">
    <source>
        <dbReference type="EMBL" id="CAL4116130.1"/>
    </source>
</evidence>
<dbReference type="GO" id="GO:0044341">
    <property type="term" value="P:sodium-dependent phosphate transport"/>
    <property type="evidence" value="ECO:0007669"/>
    <property type="project" value="InterPro"/>
</dbReference>
<dbReference type="Pfam" id="PF02690">
    <property type="entry name" value="Na_Pi_cotrans"/>
    <property type="match status" value="2"/>
</dbReference>
<feature type="transmembrane region" description="Helical" evidence="8">
    <location>
        <begin position="341"/>
        <end position="366"/>
    </location>
</feature>
<keyword evidence="5 8" id="KW-1133">Transmembrane helix</keyword>